<keyword evidence="3" id="KW-1185">Reference proteome</keyword>
<name>D8T595_SELML</name>
<dbReference type="AlphaFoldDB" id="D8T595"/>
<gene>
    <name evidence="2" type="ORF">SELMODRAFT_429167</name>
</gene>
<dbReference type="InParanoid" id="D8T595"/>
<evidence type="ECO:0000256" key="1">
    <source>
        <dbReference type="SAM" id="MobiDB-lite"/>
    </source>
</evidence>
<evidence type="ECO:0000313" key="3">
    <source>
        <dbReference type="Proteomes" id="UP000001514"/>
    </source>
</evidence>
<reference evidence="2 3" key="1">
    <citation type="journal article" date="2011" name="Science">
        <title>The Selaginella genome identifies genetic changes associated with the evolution of vascular plants.</title>
        <authorList>
            <person name="Banks J.A."/>
            <person name="Nishiyama T."/>
            <person name="Hasebe M."/>
            <person name="Bowman J.L."/>
            <person name="Gribskov M."/>
            <person name="dePamphilis C."/>
            <person name="Albert V.A."/>
            <person name="Aono N."/>
            <person name="Aoyama T."/>
            <person name="Ambrose B.A."/>
            <person name="Ashton N.W."/>
            <person name="Axtell M.J."/>
            <person name="Barker E."/>
            <person name="Barker M.S."/>
            <person name="Bennetzen J.L."/>
            <person name="Bonawitz N.D."/>
            <person name="Chapple C."/>
            <person name="Cheng C."/>
            <person name="Correa L.G."/>
            <person name="Dacre M."/>
            <person name="DeBarry J."/>
            <person name="Dreyer I."/>
            <person name="Elias M."/>
            <person name="Engstrom E.M."/>
            <person name="Estelle M."/>
            <person name="Feng L."/>
            <person name="Finet C."/>
            <person name="Floyd S.K."/>
            <person name="Frommer W.B."/>
            <person name="Fujita T."/>
            <person name="Gramzow L."/>
            <person name="Gutensohn M."/>
            <person name="Harholt J."/>
            <person name="Hattori M."/>
            <person name="Heyl A."/>
            <person name="Hirai T."/>
            <person name="Hiwatashi Y."/>
            <person name="Ishikawa M."/>
            <person name="Iwata M."/>
            <person name="Karol K.G."/>
            <person name="Koehler B."/>
            <person name="Kolukisaoglu U."/>
            <person name="Kubo M."/>
            <person name="Kurata T."/>
            <person name="Lalonde S."/>
            <person name="Li K."/>
            <person name="Li Y."/>
            <person name="Litt A."/>
            <person name="Lyons E."/>
            <person name="Manning G."/>
            <person name="Maruyama T."/>
            <person name="Michael T.P."/>
            <person name="Mikami K."/>
            <person name="Miyazaki S."/>
            <person name="Morinaga S."/>
            <person name="Murata T."/>
            <person name="Mueller-Roeber B."/>
            <person name="Nelson D.R."/>
            <person name="Obara M."/>
            <person name="Oguri Y."/>
            <person name="Olmstead R.G."/>
            <person name="Onodera N."/>
            <person name="Petersen B.L."/>
            <person name="Pils B."/>
            <person name="Prigge M."/>
            <person name="Rensing S.A."/>
            <person name="Riano-Pachon D.M."/>
            <person name="Roberts A.W."/>
            <person name="Sato Y."/>
            <person name="Scheller H.V."/>
            <person name="Schulz B."/>
            <person name="Schulz C."/>
            <person name="Shakirov E.V."/>
            <person name="Shibagaki N."/>
            <person name="Shinohara N."/>
            <person name="Shippen D.E."/>
            <person name="Soerensen I."/>
            <person name="Sotooka R."/>
            <person name="Sugimoto N."/>
            <person name="Sugita M."/>
            <person name="Sumikawa N."/>
            <person name="Tanurdzic M."/>
            <person name="Theissen G."/>
            <person name="Ulvskov P."/>
            <person name="Wakazuki S."/>
            <person name="Weng J.K."/>
            <person name="Willats W.W."/>
            <person name="Wipf D."/>
            <person name="Wolf P.G."/>
            <person name="Yang L."/>
            <person name="Zimmer A.D."/>
            <person name="Zhu Q."/>
            <person name="Mitros T."/>
            <person name="Hellsten U."/>
            <person name="Loque D."/>
            <person name="Otillar R."/>
            <person name="Salamov A."/>
            <person name="Schmutz J."/>
            <person name="Shapiro H."/>
            <person name="Lindquist E."/>
            <person name="Lucas S."/>
            <person name="Rokhsar D."/>
            <person name="Grigoriev I.V."/>
        </authorList>
    </citation>
    <scope>NUCLEOTIDE SEQUENCE [LARGE SCALE GENOMIC DNA]</scope>
</reference>
<sequence length="181" mass="20225">MKNPGGYGSTQVPDQPQQQTQAVGGLEGKVSALDQISELKSDINELKGDIRDDIDGLHGEVHVVRKGLESVTSLVKITMKGMRWPTPATTSSVELTHKEEEIKWLKKESDNLHVQNLGHQTTIQVLTRTTKEKYRRIQYLEEDIDAIDPDPEIEVGNEGPQNMKECPIGGVRTRPRTFLGE</sequence>
<feature type="region of interest" description="Disordered" evidence="1">
    <location>
        <begin position="149"/>
        <end position="181"/>
    </location>
</feature>
<dbReference type="Proteomes" id="UP000001514">
    <property type="component" value="Unassembled WGS sequence"/>
</dbReference>
<protein>
    <submittedName>
        <fullName evidence="2">Uncharacterized protein</fullName>
    </submittedName>
</protein>
<dbReference type="Gramene" id="EFJ08184">
    <property type="protein sequence ID" value="EFJ08184"/>
    <property type="gene ID" value="SELMODRAFT_429167"/>
</dbReference>
<evidence type="ECO:0000313" key="2">
    <source>
        <dbReference type="EMBL" id="EFJ08184.1"/>
    </source>
</evidence>
<dbReference type="EMBL" id="GL377676">
    <property type="protein sequence ID" value="EFJ08184.1"/>
    <property type="molecule type" value="Genomic_DNA"/>
</dbReference>
<proteinExistence type="predicted"/>
<dbReference type="KEGG" id="smo:SELMODRAFT_429167"/>
<feature type="region of interest" description="Disordered" evidence="1">
    <location>
        <begin position="1"/>
        <end position="25"/>
    </location>
</feature>
<feature type="compositionally biased region" description="Low complexity" evidence="1">
    <location>
        <begin position="10"/>
        <end position="21"/>
    </location>
</feature>
<dbReference type="HOGENOM" id="CLU_1491495_0_0_1"/>
<organism evidence="3">
    <name type="scientific">Selaginella moellendorffii</name>
    <name type="common">Spikemoss</name>
    <dbReference type="NCBI Taxonomy" id="88036"/>
    <lineage>
        <taxon>Eukaryota</taxon>
        <taxon>Viridiplantae</taxon>
        <taxon>Streptophyta</taxon>
        <taxon>Embryophyta</taxon>
        <taxon>Tracheophyta</taxon>
        <taxon>Lycopodiopsida</taxon>
        <taxon>Selaginellales</taxon>
        <taxon>Selaginellaceae</taxon>
        <taxon>Selaginella</taxon>
    </lineage>
</organism>
<accession>D8T595</accession>